<keyword evidence="2" id="KW-1185">Reference proteome</keyword>
<name>A0A0M9AB09_9HYME</name>
<organism evidence="1 2">
    <name type="scientific">Melipona quadrifasciata</name>
    <dbReference type="NCBI Taxonomy" id="166423"/>
    <lineage>
        <taxon>Eukaryota</taxon>
        <taxon>Metazoa</taxon>
        <taxon>Ecdysozoa</taxon>
        <taxon>Arthropoda</taxon>
        <taxon>Hexapoda</taxon>
        <taxon>Insecta</taxon>
        <taxon>Pterygota</taxon>
        <taxon>Neoptera</taxon>
        <taxon>Endopterygota</taxon>
        <taxon>Hymenoptera</taxon>
        <taxon>Apocrita</taxon>
        <taxon>Aculeata</taxon>
        <taxon>Apoidea</taxon>
        <taxon>Anthophila</taxon>
        <taxon>Apidae</taxon>
        <taxon>Melipona</taxon>
    </lineage>
</organism>
<protein>
    <submittedName>
        <fullName evidence="1">Uncharacterized protein</fullName>
    </submittedName>
</protein>
<dbReference type="Proteomes" id="UP000053105">
    <property type="component" value="Unassembled WGS sequence"/>
</dbReference>
<gene>
    <name evidence="1" type="ORF">WN51_08322</name>
</gene>
<dbReference type="AlphaFoldDB" id="A0A0M9AB09"/>
<evidence type="ECO:0000313" key="1">
    <source>
        <dbReference type="EMBL" id="KOX80146.1"/>
    </source>
</evidence>
<dbReference type="EMBL" id="KQ435706">
    <property type="protein sequence ID" value="KOX80146.1"/>
    <property type="molecule type" value="Genomic_DNA"/>
</dbReference>
<accession>A0A0M9AB09</accession>
<reference evidence="1 2" key="1">
    <citation type="submission" date="2015-07" db="EMBL/GenBank/DDBJ databases">
        <title>The genome of Melipona quadrifasciata.</title>
        <authorList>
            <person name="Pan H."/>
            <person name="Kapheim K."/>
        </authorList>
    </citation>
    <scope>NUCLEOTIDE SEQUENCE [LARGE SCALE GENOMIC DNA]</scope>
    <source>
        <strain evidence="1">0111107301</strain>
        <tissue evidence="1">Whole body</tissue>
    </source>
</reference>
<evidence type="ECO:0000313" key="2">
    <source>
        <dbReference type="Proteomes" id="UP000053105"/>
    </source>
</evidence>
<proteinExistence type="predicted"/>
<sequence>MFRNAMSTNFIPRVLYLKLSNEMTHSDIKLNNEKKQSLKIGVLAFPLQLGTTKFAALVEFYVPRILRSYVYVVCTA</sequence>